<gene>
    <name evidence="3" type="ORF">SAMN05421637_1765</name>
</gene>
<keyword evidence="4" id="KW-1185">Reference proteome</keyword>
<dbReference type="InterPro" id="IPR036514">
    <property type="entry name" value="SGNH_hydro_sf"/>
</dbReference>
<protein>
    <submittedName>
        <fullName evidence="3">Lysophospholipase L1</fullName>
    </submittedName>
</protein>
<feature type="chain" id="PRO_5038873182" evidence="1">
    <location>
        <begin position="17"/>
        <end position="213"/>
    </location>
</feature>
<evidence type="ECO:0000313" key="4">
    <source>
        <dbReference type="Proteomes" id="UP000183315"/>
    </source>
</evidence>
<evidence type="ECO:0000259" key="2">
    <source>
        <dbReference type="Pfam" id="PF13472"/>
    </source>
</evidence>
<name>A0A1H6YMY6_9MICO</name>
<organism evidence="3 4">
    <name type="scientific">Demequina mangrovi</name>
    <dbReference type="NCBI Taxonomy" id="1043493"/>
    <lineage>
        <taxon>Bacteria</taxon>
        <taxon>Bacillati</taxon>
        <taxon>Actinomycetota</taxon>
        <taxon>Actinomycetes</taxon>
        <taxon>Micrococcales</taxon>
        <taxon>Demequinaceae</taxon>
        <taxon>Demequina</taxon>
    </lineage>
</organism>
<dbReference type="STRING" id="1043493.SAMN05421637_1765"/>
<keyword evidence="1" id="KW-0732">Signal</keyword>
<dbReference type="SUPFAM" id="SSF52266">
    <property type="entry name" value="SGNH hydrolase"/>
    <property type="match status" value="1"/>
</dbReference>
<dbReference type="Pfam" id="PF13472">
    <property type="entry name" value="Lipase_GDSL_2"/>
    <property type="match status" value="1"/>
</dbReference>
<evidence type="ECO:0000313" key="3">
    <source>
        <dbReference type="EMBL" id="SEJ41194.1"/>
    </source>
</evidence>
<dbReference type="EMBL" id="FNZI01000003">
    <property type="protein sequence ID" value="SEJ41194.1"/>
    <property type="molecule type" value="Genomic_DNA"/>
</dbReference>
<reference evidence="4" key="1">
    <citation type="submission" date="2016-10" db="EMBL/GenBank/DDBJ databases">
        <authorList>
            <person name="Varghese N."/>
        </authorList>
    </citation>
    <scope>NUCLEOTIDE SEQUENCE [LARGE SCALE GENOMIC DNA]</scope>
    <source>
        <strain evidence="4">DSM 24868</strain>
    </source>
</reference>
<feature type="domain" description="SGNH hydrolase-type esterase" evidence="2">
    <location>
        <begin position="38"/>
        <end position="200"/>
    </location>
</feature>
<dbReference type="InterPro" id="IPR013830">
    <property type="entry name" value="SGNH_hydro"/>
</dbReference>
<dbReference type="eggNOG" id="COG2755">
    <property type="taxonomic scope" value="Bacteria"/>
</dbReference>
<evidence type="ECO:0000256" key="1">
    <source>
        <dbReference type="SAM" id="SignalP"/>
    </source>
</evidence>
<feature type="signal peptide" evidence="1">
    <location>
        <begin position="1"/>
        <end position="16"/>
    </location>
</feature>
<accession>A0A1H6YMY6</accession>
<sequence length="213" mass="21114">MSGVRAALLALAMTMAACSPGGGGGSPTAGAEVLEVVAVGDSLMFGDSTSFTAEGLGQGSFLWWALGDEARLAGGTAVPGATSVEQRDRVRAAEPVPDADVLVLALGTNDLAVGLPFARTSEALIEIAALVDAPRTLLLTVPPIDLGGPVATAPLNARLAALAEAQGWELVDAPAAVRDGDGWADGMTPDGVHYTSDGARVVGEALGAALSAA</sequence>
<dbReference type="AlphaFoldDB" id="A0A1H6YMY6"/>
<dbReference type="CDD" id="cd00229">
    <property type="entry name" value="SGNH_hydrolase"/>
    <property type="match status" value="1"/>
</dbReference>
<dbReference type="Proteomes" id="UP000183315">
    <property type="component" value="Unassembled WGS sequence"/>
</dbReference>
<dbReference type="PROSITE" id="PS51257">
    <property type="entry name" value="PROKAR_LIPOPROTEIN"/>
    <property type="match status" value="1"/>
</dbReference>
<proteinExistence type="predicted"/>
<dbReference type="Gene3D" id="3.40.50.1110">
    <property type="entry name" value="SGNH hydrolase"/>
    <property type="match status" value="1"/>
</dbReference>